<protein>
    <submittedName>
        <fullName evidence="3">Zinc ribbon domain-containing protein</fullName>
    </submittedName>
</protein>
<evidence type="ECO:0000256" key="1">
    <source>
        <dbReference type="SAM" id="MobiDB-lite"/>
    </source>
</evidence>
<dbReference type="InterPro" id="IPR013429">
    <property type="entry name" value="Regulatory_FmdB_Zinc_ribbon"/>
</dbReference>
<name>A0A4V3IIB2_9MICO</name>
<comment type="caution">
    <text evidence="3">The sequence shown here is derived from an EMBL/GenBank/DDBJ whole genome shotgun (WGS) entry which is preliminary data.</text>
</comment>
<dbReference type="OrthoDB" id="9792898at2"/>
<sequence length="96" mass="10476">MPIYEFRCADCPDFELILPMGTAPDVTACPTCQGDARRRVTAPHVSRTGSSAFQLIDAATRSAHEPTVVDSTKPGVRTGKTQHYTSNPLHQKLPRP</sequence>
<reference evidence="3 4" key="1">
    <citation type="submission" date="2019-03" db="EMBL/GenBank/DDBJ databases">
        <title>Genomics of glacier-inhabiting Cryobacterium strains.</title>
        <authorList>
            <person name="Liu Q."/>
            <person name="Xin Y.-H."/>
        </authorList>
    </citation>
    <scope>NUCLEOTIDE SEQUENCE [LARGE SCALE GENOMIC DNA]</scope>
    <source>
        <strain evidence="3 4">TMT2-48-2</strain>
    </source>
</reference>
<feature type="domain" description="Putative regulatory protein FmdB zinc ribbon" evidence="2">
    <location>
        <begin position="1"/>
        <end position="41"/>
    </location>
</feature>
<dbReference type="SMART" id="SM00834">
    <property type="entry name" value="CxxC_CXXC_SSSS"/>
    <property type="match status" value="1"/>
</dbReference>
<dbReference type="EMBL" id="SOGN01000035">
    <property type="protein sequence ID" value="TFC81318.1"/>
    <property type="molecule type" value="Genomic_DNA"/>
</dbReference>
<dbReference type="RefSeq" id="WP_134369748.1">
    <property type="nucleotide sequence ID" value="NZ_SOGN01000035.1"/>
</dbReference>
<evidence type="ECO:0000259" key="2">
    <source>
        <dbReference type="SMART" id="SM00834"/>
    </source>
</evidence>
<evidence type="ECO:0000313" key="4">
    <source>
        <dbReference type="Proteomes" id="UP000298433"/>
    </source>
</evidence>
<feature type="compositionally biased region" description="Polar residues" evidence="1">
    <location>
        <begin position="79"/>
        <end position="89"/>
    </location>
</feature>
<dbReference type="NCBIfam" id="TIGR02605">
    <property type="entry name" value="CxxC_CxxC_SSSS"/>
    <property type="match status" value="1"/>
</dbReference>
<proteinExistence type="predicted"/>
<dbReference type="AlphaFoldDB" id="A0A4V3IIB2"/>
<gene>
    <name evidence="3" type="ORF">E3T23_07535</name>
</gene>
<dbReference type="Proteomes" id="UP000298433">
    <property type="component" value="Unassembled WGS sequence"/>
</dbReference>
<keyword evidence="4" id="KW-1185">Reference proteome</keyword>
<organism evidence="3 4">
    <name type="scientific">Cryobacterium cheniae</name>
    <dbReference type="NCBI Taxonomy" id="1259262"/>
    <lineage>
        <taxon>Bacteria</taxon>
        <taxon>Bacillati</taxon>
        <taxon>Actinomycetota</taxon>
        <taxon>Actinomycetes</taxon>
        <taxon>Micrococcales</taxon>
        <taxon>Microbacteriaceae</taxon>
        <taxon>Cryobacterium</taxon>
    </lineage>
</organism>
<feature type="region of interest" description="Disordered" evidence="1">
    <location>
        <begin position="62"/>
        <end position="96"/>
    </location>
</feature>
<accession>A0A4V3IIB2</accession>
<evidence type="ECO:0000313" key="3">
    <source>
        <dbReference type="EMBL" id="TFC81318.1"/>
    </source>
</evidence>
<dbReference type="Pfam" id="PF09723">
    <property type="entry name" value="Zn_ribbon_8"/>
    <property type="match status" value="1"/>
</dbReference>